<dbReference type="InterPro" id="IPR002327">
    <property type="entry name" value="Cyt_c_1A/1B"/>
</dbReference>
<protein>
    <submittedName>
        <fullName evidence="9">Cytochrome c family protein</fullName>
    </submittedName>
</protein>
<evidence type="ECO:0000256" key="5">
    <source>
        <dbReference type="ARBA" id="ARBA00023004"/>
    </source>
</evidence>
<feature type="chain" id="PRO_5046069673" evidence="7">
    <location>
        <begin position="22"/>
        <end position="119"/>
    </location>
</feature>
<evidence type="ECO:0000313" key="10">
    <source>
        <dbReference type="Proteomes" id="UP000607796"/>
    </source>
</evidence>
<evidence type="ECO:0000256" key="4">
    <source>
        <dbReference type="ARBA" id="ARBA00022982"/>
    </source>
</evidence>
<accession>A0ABR9XB70</accession>
<keyword evidence="5 6" id="KW-0408">Iron</keyword>
<proteinExistence type="predicted"/>
<evidence type="ECO:0000256" key="7">
    <source>
        <dbReference type="SAM" id="SignalP"/>
    </source>
</evidence>
<keyword evidence="7" id="KW-0732">Signal</keyword>
<dbReference type="EMBL" id="JADFFK010000045">
    <property type="protein sequence ID" value="MBE9640737.1"/>
    <property type="molecule type" value="Genomic_DNA"/>
</dbReference>
<dbReference type="InterPro" id="IPR036909">
    <property type="entry name" value="Cyt_c-like_dom_sf"/>
</dbReference>
<reference evidence="9 10" key="1">
    <citation type="journal article" date="2021" name="Int. J. Syst. Evol. Microbiol.">
        <title>Salipiger mangrovisoli sp. nov., isolated from mangrove soil and the proposal for the reclassification of Paraphaeobacter pallidus as Salipiger pallidus comb. nov.</title>
        <authorList>
            <person name="Du J."/>
            <person name="Liu Y."/>
            <person name="Pei T."/>
            <person name="Deng M.R."/>
            <person name="Zhu H."/>
        </authorList>
    </citation>
    <scope>NUCLEOTIDE SEQUENCE [LARGE SCALE GENOMIC DNA]</scope>
    <source>
        <strain evidence="9 10">6D45A</strain>
    </source>
</reference>
<dbReference type="SUPFAM" id="SSF46626">
    <property type="entry name" value="Cytochrome c"/>
    <property type="match status" value="1"/>
</dbReference>
<comment type="caution">
    <text evidence="9">The sequence shown here is derived from an EMBL/GenBank/DDBJ whole genome shotgun (WGS) entry which is preliminary data.</text>
</comment>
<sequence>MMNKLGSFVLLGLLAGEPLMAQDAAEGATVFQRRCAACHTLDGSNRVGPSLQGLVGREAGTAEGFRYSGAMEDSGLMWDAETLVQYLENPRDMVPGTRMVLRLPDEEDRRNVVEFLSTQ</sequence>
<keyword evidence="4" id="KW-0249">Electron transport</keyword>
<dbReference type="Gene3D" id="1.10.760.10">
    <property type="entry name" value="Cytochrome c-like domain"/>
    <property type="match status" value="1"/>
</dbReference>
<name>A0ABR9XB70_9RHOB</name>
<keyword evidence="1" id="KW-0813">Transport</keyword>
<dbReference type="PRINTS" id="PR00604">
    <property type="entry name" value="CYTCHRMECIAB"/>
</dbReference>
<evidence type="ECO:0000256" key="1">
    <source>
        <dbReference type="ARBA" id="ARBA00022448"/>
    </source>
</evidence>
<gene>
    <name evidence="9" type="ORF">IQ782_28215</name>
</gene>
<dbReference type="PANTHER" id="PTHR11961">
    <property type="entry name" value="CYTOCHROME C"/>
    <property type="match status" value="1"/>
</dbReference>
<evidence type="ECO:0000256" key="2">
    <source>
        <dbReference type="ARBA" id="ARBA00022617"/>
    </source>
</evidence>
<evidence type="ECO:0000256" key="6">
    <source>
        <dbReference type="PROSITE-ProRule" id="PRU00433"/>
    </source>
</evidence>
<keyword evidence="2 6" id="KW-0349">Heme</keyword>
<dbReference type="InterPro" id="IPR009056">
    <property type="entry name" value="Cyt_c-like_dom"/>
</dbReference>
<feature type="domain" description="Cytochrome c" evidence="8">
    <location>
        <begin position="22"/>
        <end position="119"/>
    </location>
</feature>
<dbReference type="Proteomes" id="UP000607796">
    <property type="component" value="Unassembled WGS sequence"/>
</dbReference>
<feature type="signal peptide" evidence="7">
    <location>
        <begin position="1"/>
        <end position="21"/>
    </location>
</feature>
<evidence type="ECO:0000259" key="8">
    <source>
        <dbReference type="PROSITE" id="PS51007"/>
    </source>
</evidence>
<evidence type="ECO:0000256" key="3">
    <source>
        <dbReference type="ARBA" id="ARBA00022723"/>
    </source>
</evidence>
<dbReference type="PROSITE" id="PS51007">
    <property type="entry name" value="CYTC"/>
    <property type="match status" value="1"/>
</dbReference>
<keyword evidence="3 6" id="KW-0479">Metal-binding</keyword>
<evidence type="ECO:0000313" key="9">
    <source>
        <dbReference type="EMBL" id="MBE9640737.1"/>
    </source>
</evidence>
<dbReference type="Pfam" id="PF00034">
    <property type="entry name" value="Cytochrom_C"/>
    <property type="match status" value="1"/>
</dbReference>
<organism evidence="9 10">
    <name type="scientific">Salipiger mangrovisoli</name>
    <dbReference type="NCBI Taxonomy" id="2865933"/>
    <lineage>
        <taxon>Bacteria</taxon>
        <taxon>Pseudomonadati</taxon>
        <taxon>Pseudomonadota</taxon>
        <taxon>Alphaproteobacteria</taxon>
        <taxon>Rhodobacterales</taxon>
        <taxon>Roseobacteraceae</taxon>
        <taxon>Salipiger</taxon>
    </lineage>
</organism>
<keyword evidence="10" id="KW-1185">Reference proteome</keyword>